<dbReference type="RefSeq" id="WP_175600998.1">
    <property type="nucleotide sequence ID" value="NZ_JABWGO010000002.1"/>
</dbReference>
<protein>
    <submittedName>
        <fullName evidence="2">Lantibiotic dehydratase</fullName>
    </submittedName>
</protein>
<comment type="caution">
    <text evidence="2">The sequence shown here is derived from an EMBL/GenBank/DDBJ whole genome shotgun (WGS) entry which is preliminary data.</text>
</comment>
<reference evidence="2 3" key="1">
    <citation type="submission" date="2020-06" db="EMBL/GenBank/DDBJ databases">
        <authorList>
            <person name="Chanama M."/>
        </authorList>
    </citation>
    <scope>NUCLEOTIDE SEQUENCE [LARGE SCALE GENOMIC DNA]</scope>
    <source>
        <strain evidence="2 3">TBRC6557</strain>
    </source>
</reference>
<evidence type="ECO:0000313" key="3">
    <source>
        <dbReference type="Proteomes" id="UP000546126"/>
    </source>
</evidence>
<name>A0A7Y6MC88_9ACTN</name>
<evidence type="ECO:0000259" key="1">
    <source>
        <dbReference type="Pfam" id="PF04738"/>
    </source>
</evidence>
<dbReference type="InterPro" id="IPR006827">
    <property type="entry name" value="Lant_deHydtase_N"/>
</dbReference>
<dbReference type="EMBL" id="JABWGO010000002">
    <property type="protein sequence ID" value="NUW41506.1"/>
    <property type="molecule type" value="Genomic_DNA"/>
</dbReference>
<dbReference type="Pfam" id="PF04738">
    <property type="entry name" value="Lant_dehydr_N"/>
    <property type="match status" value="1"/>
</dbReference>
<sequence>MQVSEQATIAPFVLVRLSGTAASTLLEFRADGALSALDEADALTRRLDALAGRLSEELYALIPALPDEDRRVAIRLRRDIHNGRPPRPAGAALERVVARLGPGFAAWRELRERSAAAAARYETTLESELAASYAVLAKQAGDGALARALSVAAPEILAAAARPDAVHGGSKQGRRLARTLFNYLVRAAVKTSPLGWLSPVAVCSIGEGAPPGDAESGSYRAVASLPHPLYFRLLQRLQAREDAGRGARFHPPARIGDDRLVRSSYFHTRTNGFFWREDVLTGAAEHAHEVTLPGGGTPGSAVLARLREDDPAAPWTRVARLTDAGLIRGESAWPTGAYDAHDAVAGLAPHGTPFAEGLSAIGEDLRRLPDAEPRERAAIARRLAGRARDLDEATATATSPRVPELSVREDVVRAQPLPPLPEWVGEALSVYGRRLASVLQVLPQYAASLRFWRQHVAPGHDWLPLPAFLARYLATPGPHLLDNLDVRLLDEPPVDVRPGPSTLLPAFSVLFQAATLEDGERVIVVNQIMDGVGGIAARFRALFEPDVLTGPLDAWLAHLTPSGSRPLELTVATDWNPIQARCAGRARPLDLGGGLAPKGGFVSLEQLRVRLDQATGTLVVEDATGPVVPFYSGLVPRRMLKGVANVLSTIASPWFCAAPEAGGTSATMLRLEGIDRVVHRPRERLGPVLVRRAHWAVPAAELLAAIRRPTMAGTFAAYRSWAAEHGLPDQVFVRRGGAVPDLYAKGRKPLWLSASVPLSLSALLDSLTEEDILVMEEALPAAGRDSVLIDGSPRMTEYVAHLSWGARG</sequence>
<organism evidence="2 3">
    <name type="scientific">Nonomuraea rhodomycinica</name>
    <dbReference type="NCBI Taxonomy" id="1712872"/>
    <lineage>
        <taxon>Bacteria</taxon>
        <taxon>Bacillati</taxon>
        <taxon>Actinomycetota</taxon>
        <taxon>Actinomycetes</taxon>
        <taxon>Streptosporangiales</taxon>
        <taxon>Streptosporangiaceae</taxon>
        <taxon>Nonomuraea</taxon>
    </lineage>
</organism>
<gene>
    <name evidence="2" type="ORF">HT134_15360</name>
</gene>
<dbReference type="AlphaFoldDB" id="A0A7Y6MC88"/>
<evidence type="ECO:0000313" key="2">
    <source>
        <dbReference type="EMBL" id="NUW41506.1"/>
    </source>
</evidence>
<dbReference type="Proteomes" id="UP000546126">
    <property type="component" value="Unassembled WGS sequence"/>
</dbReference>
<feature type="domain" description="Lantibiotic dehydratase N-terminal" evidence="1">
    <location>
        <begin position="144"/>
        <end position="396"/>
    </location>
</feature>
<proteinExistence type="predicted"/>
<keyword evidence="3" id="KW-1185">Reference proteome</keyword>
<accession>A0A7Y6MC88</accession>